<dbReference type="SMART" id="SM00204">
    <property type="entry name" value="TGFB"/>
    <property type="match status" value="1"/>
</dbReference>
<evidence type="ECO:0000256" key="2">
    <source>
        <dbReference type="ARBA" id="ARBA00006656"/>
    </source>
</evidence>
<evidence type="ECO:0000313" key="11">
    <source>
        <dbReference type="Proteomes" id="UP000085678"/>
    </source>
</evidence>
<name>A0A1S3I9Q1_LINAN</name>
<evidence type="ECO:0000313" key="12">
    <source>
        <dbReference type="RefSeq" id="XP_013394129.1"/>
    </source>
</evidence>
<keyword evidence="7" id="KW-0325">Glycoprotein</keyword>
<dbReference type="FunFam" id="2.10.90.10:FF:000001">
    <property type="entry name" value="Bone morphogenetic protein 4"/>
    <property type="match status" value="1"/>
</dbReference>
<dbReference type="GO" id="GO:0008083">
    <property type="term" value="F:growth factor activity"/>
    <property type="evidence" value="ECO:0007669"/>
    <property type="project" value="UniProtKB-KW"/>
</dbReference>
<dbReference type="CDD" id="cd13756">
    <property type="entry name" value="TGF_beta_BMPs_GDFs"/>
    <property type="match status" value="1"/>
</dbReference>
<evidence type="ECO:0000256" key="8">
    <source>
        <dbReference type="RuleBase" id="RU000354"/>
    </source>
</evidence>
<evidence type="ECO:0000256" key="5">
    <source>
        <dbReference type="ARBA" id="ARBA00023030"/>
    </source>
</evidence>
<evidence type="ECO:0000256" key="1">
    <source>
        <dbReference type="ARBA" id="ARBA00004613"/>
    </source>
</evidence>
<keyword evidence="4" id="KW-0732">Signal</keyword>
<dbReference type="InterPro" id="IPR029034">
    <property type="entry name" value="Cystine-knot_cytokine"/>
</dbReference>
<feature type="region of interest" description="Disordered" evidence="9">
    <location>
        <begin position="125"/>
        <end position="146"/>
    </location>
</feature>
<dbReference type="STRING" id="7574.A0A1S3I9Q1"/>
<organism evidence="11 12">
    <name type="scientific">Lingula anatina</name>
    <name type="common">Brachiopod</name>
    <name type="synonym">Lingula unguis</name>
    <dbReference type="NCBI Taxonomy" id="7574"/>
    <lineage>
        <taxon>Eukaryota</taxon>
        <taxon>Metazoa</taxon>
        <taxon>Spiralia</taxon>
        <taxon>Lophotrochozoa</taxon>
        <taxon>Brachiopoda</taxon>
        <taxon>Linguliformea</taxon>
        <taxon>Lingulata</taxon>
        <taxon>Lingulida</taxon>
        <taxon>Linguloidea</taxon>
        <taxon>Lingulidae</taxon>
        <taxon>Lingula</taxon>
    </lineage>
</organism>
<sequence length="274" mass="30275">MENGRIPSSTVQSFRSVAARTPVFRFNPHSWPSSSEITSVQLVLPAFYNSQGTVTVNGDAVLRETVTVGTPKPRSFVVLKMPANARRYINHTDSSVVLYVKGLQIDEECDDCEVARAEEAPLLVVQTPPDGDQDDTNKHQPGTRQKRAIPELMPRADRELDPSILATACKLHSWYVSFADMHWDTFILSPKGYTANYCAGSCSAPLLPASSVNGSNHAFVKAMYQRMTSGSDRYTTSHCVPVSYSYISVLYFDNDDDLILKRIPDMVANACACL</sequence>
<dbReference type="Proteomes" id="UP000085678">
    <property type="component" value="Unplaced"/>
</dbReference>
<evidence type="ECO:0000256" key="3">
    <source>
        <dbReference type="ARBA" id="ARBA00022525"/>
    </source>
</evidence>
<dbReference type="OrthoDB" id="6135292at2759"/>
<dbReference type="InterPro" id="IPR017948">
    <property type="entry name" value="TGFb_CS"/>
</dbReference>
<dbReference type="AlphaFoldDB" id="A0A1S3I9Q1"/>
<comment type="similarity">
    <text evidence="2 8">Belongs to the TGF-beta family.</text>
</comment>
<keyword evidence="5 8" id="KW-0339">Growth factor</keyword>
<dbReference type="SUPFAM" id="SSF57501">
    <property type="entry name" value="Cystine-knot cytokines"/>
    <property type="match status" value="1"/>
</dbReference>
<dbReference type="KEGG" id="lak:106161660"/>
<evidence type="ECO:0000256" key="7">
    <source>
        <dbReference type="ARBA" id="ARBA00023180"/>
    </source>
</evidence>
<dbReference type="InterPro" id="IPR001839">
    <property type="entry name" value="TGF-b_C"/>
</dbReference>
<dbReference type="PANTHER" id="PTHR11848">
    <property type="entry name" value="TGF-BETA FAMILY"/>
    <property type="match status" value="1"/>
</dbReference>
<evidence type="ECO:0000256" key="9">
    <source>
        <dbReference type="SAM" id="MobiDB-lite"/>
    </source>
</evidence>
<keyword evidence="3" id="KW-0964">Secreted</keyword>
<proteinExistence type="inferred from homology"/>
<gene>
    <name evidence="12" type="primary">LOC106161660</name>
</gene>
<dbReference type="RefSeq" id="XP_013394129.1">
    <property type="nucleotide sequence ID" value="XM_013538675.1"/>
</dbReference>
<dbReference type="InParanoid" id="A0A1S3I9Q1"/>
<evidence type="ECO:0000256" key="6">
    <source>
        <dbReference type="ARBA" id="ARBA00023157"/>
    </source>
</evidence>
<dbReference type="GO" id="GO:0005125">
    <property type="term" value="F:cytokine activity"/>
    <property type="evidence" value="ECO:0007669"/>
    <property type="project" value="TreeGrafter"/>
</dbReference>
<reference evidence="12" key="1">
    <citation type="submission" date="2025-08" db="UniProtKB">
        <authorList>
            <consortium name="RefSeq"/>
        </authorList>
    </citation>
    <scope>IDENTIFICATION</scope>
    <source>
        <tissue evidence="12">Gonads</tissue>
    </source>
</reference>
<dbReference type="Pfam" id="PF00019">
    <property type="entry name" value="TGF_beta"/>
    <property type="match status" value="1"/>
</dbReference>
<dbReference type="PRINTS" id="PR00669">
    <property type="entry name" value="INHIBINA"/>
</dbReference>
<dbReference type="GeneID" id="106161660"/>
<dbReference type="Gene3D" id="2.10.90.10">
    <property type="entry name" value="Cystine-knot cytokines"/>
    <property type="match status" value="1"/>
</dbReference>
<keyword evidence="6" id="KW-1015">Disulfide bond</keyword>
<feature type="domain" description="TGF-beta family profile" evidence="10">
    <location>
        <begin position="144"/>
        <end position="274"/>
    </location>
</feature>
<accession>A0A1S3I9Q1</accession>
<dbReference type="GO" id="GO:0005615">
    <property type="term" value="C:extracellular space"/>
    <property type="evidence" value="ECO:0007669"/>
    <property type="project" value="TreeGrafter"/>
</dbReference>
<evidence type="ECO:0000259" key="10">
    <source>
        <dbReference type="PROSITE" id="PS51362"/>
    </source>
</evidence>
<dbReference type="PROSITE" id="PS51362">
    <property type="entry name" value="TGF_BETA_2"/>
    <property type="match status" value="1"/>
</dbReference>
<dbReference type="PROSITE" id="PS00250">
    <property type="entry name" value="TGF_BETA_1"/>
    <property type="match status" value="1"/>
</dbReference>
<comment type="subcellular location">
    <subcellularLocation>
        <location evidence="1">Secreted</location>
    </subcellularLocation>
</comment>
<keyword evidence="11" id="KW-1185">Reference proteome</keyword>
<evidence type="ECO:0000256" key="4">
    <source>
        <dbReference type="ARBA" id="ARBA00022729"/>
    </source>
</evidence>
<protein>
    <submittedName>
        <fullName evidence="12">Growth/differentiation factor 3-like</fullName>
    </submittedName>
</protein>
<dbReference type="InterPro" id="IPR015615">
    <property type="entry name" value="TGF-beta-rel"/>
</dbReference>